<name>G3AK08_SPAPN</name>
<protein>
    <recommendedName>
        <fullName evidence="1">SET domain-containing protein</fullName>
    </recommendedName>
</protein>
<dbReference type="PANTHER" id="PTHR12197:SF251">
    <property type="entry name" value="EG:BACR7C10.4 PROTEIN"/>
    <property type="match status" value="1"/>
</dbReference>
<dbReference type="HOGENOM" id="CLU_475644_0_0_1"/>
<proteinExistence type="predicted"/>
<keyword evidence="3" id="KW-1185">Reference proteome</keyword>
<evidence type="ECO:0000313" key="3">
    <source>
        <dbReference type="Proteomes" id="UP000000709"/>
    </source>
</evidence>
<dbReference type="OMA" id="CTHQKEI"/>
<dbReference type="InterPro" id="IPR046341">
    <property type="entry name" value="SET_dom_sf"/>
</dbReference>
<dbReference type="InterPro" id="IPR050869">
    <property type="entry name" value="H3K4_H4K5_MeTrfase"/>
</dbReference>
<dbReference type="KEGG" id="spaa:SPAPADRAFT_65242"/>
<feature type="domain" description="SET" evidence="1">
    <location>
        <begin position="47"/>
        <end position="287"/>
    </location>
</feature>
<evidence type="ECO:0000259" key="1">
    <source>
        <dbReference type="PROSITE" id="PS50280"/>
    </source>
</evidence>
<organism evidence="3">
    <name type="scientific">Spathaspora passalidarum (strain NRRL Y-27907 / 11-Y1)</name>
    <dbReference type="NCBI Taxonomy" id="619300"/>
    <lineage>
        <taxon>Eukaryota</taxon>
        <taxon>Fungi</taxon>
        <taxon>Dikarya</taxon>
        <taxon>Ascomycota</taxon>
        <taxon>Saccharomycotina</taxon>
        <taxon>Pichiomycetes</taxon>
        <taxon>Debaryomycetaceae</taxon>
        <taxon>Spathaspora</taxon>
    </lineage>
</organism>
<dbReference type="OrthoDB" id="5945798at2759"/>
<dbReference type="PANTHER" id="PTHR12197">
    <property type="entry name" value="HISTONE-LYSINE N-METHYLTRANSFERASE SMYD"/>
    <property type="match status" value="1"/>
</dbReference>
<dbReference type="GO" id="GO:0005634">
    <property type="term" value="C:nucleus"/>
    <property type="evidence" value="ECO:0007669"/>
    <property type="project" value="TreeGrafter"/>
</dbReference>
<dbReference type="InParanoid" id="G3AK08"/>
<dbReference type="Proteomes" id="UP000000709">
    <property type="component" value="Unassembled WGS sequence"/>
</dbReference>
<dbReference type="EMBL" id="GL996500">
    <property type="protein sequence ID" value="EGW34059.1"/>
    <property type="molecule type" value="Genomic_DNA"/>
</dbReference>
<dbReference type="STRING" id="619300.G3AK08"/>
<evidence type="ECO:0000313" key="2">
    <source>
        <dbReference type="EMBL" id="EGW34059.1"/>
    </source>
</evidence>
<dbReference type="GeneID" id="18875029"/>
<dbReference type="RefSeq" id="XP_007373643.1">
    <property type="nucleotide sequence ID" value="XM_007373581.1"/>
</dbReference>
<reference evidence="2 3" key="1">
    <citation type="journal article" date="2011" name="Proc. Natl. Acad. Sci. U.S.A.">
        <title>Comparative genomics of xylose-fermenting fungi for enhanced biofuel production.</title>
        <authorList>
            <person name="Wohlbach D.J."/>
            <person name="Kuo A."/>
            <person name="Sato T.K."/>
            <person name="Potts K.M."/>
            <person name="Salamov A.A."/>
            <person name="LaButti K.M."/>
            <person name="Sun H."/>
            <person name="Clum A."/>
            <person name="Pangilinan J.L."/>
            <person name="Lindquist E.A."/>
            <person name="Lucas S."/>
            <person name="Lapidus A."/>
            <person name="Jin M."/>
            <person name="Gunawan C."/>
            <person name="Balan V."/>
            <person name="Dale B.E."/>
            <person name="Jeffries T.W."/>
            <person name="Zinkel R."/>
            <person name="Barry K.W."/>
            <person name="Grigoriev I.V."/>
            <person name="Gasch A.P."/>
        </authorList>
    </citation>
    <scope>NUCLEOTIDE SEQUENCE [LARGE SCALE GENOMIC DNA]</scope>
    <source>
        <strain evidence="3">NRRL Y-27907 / 11-Y1</strain>
    </source>
</reference>
<gene>
    <name evidence="2" type="ORF">SPAPADRAFT_65242</name>
</gene>
<dbReference type="eggNOG" id="KOG2084">
    <property type="taxonomic scope" value="Eukaryota"/>
</dbReference>
<dbReference type="Gene3D" id="2.170.270.10">
    <property type="entry name" value="SET domain"/>
    <property type="match status" value="1"/>
</dbReference>
<dbReference type="SUPFAM" id="SSF82199">
    <property type="entry name" value="SET domain"/>
    <property type="match status" value="1"/>
</dbReference>
<dbReference type="CDD" id="cd20071">
    <property type="entry name" value="SET_SMYD"/>
    <property type="match status" value="1"/>
</dbReference>
<dbReference type="AlphaFoldDB" id="G3AK08"/>
<accession>G3AK08</accession>
<dbReference type="InterPro" id="IPR001214">
    <property type="entry name" value="SET_dom"/>
</dbReference>
<dbReference type="Pfam" id="PF00856">
    <property type="entry name" value="SET"/>
    <property type="match status" value="1"/>
</dbReference>
<dbReference type="PROSITE" id="PS50280">
    <property type="entry name" value="SET"/>
    <property type="match status" value="1"/>
</dbReference>
<sequence length="619" mass="71829">MELENVLKRFKLTEQDLAILESKVYWERKLIALLLQYVYIFPNDENSKREFNDCVSNEKVQVTGKYLTPGKRGVVACKDFKQPGEVIMEINPVAVPSSDSIDCFTKNYQIEELEKVLEPYINKVHPGRKEEDDITFQLVIRVYLTYLYDPHYKARVDNLCTHQHEQRLDPIREYITLSQSRLVQILTDFLNSSTIGKSVLKEKSLIHSQRKGWKFLEALICVVLINHNILLDQDNEPIGIGLDPDFSLINHSCAPNCILKHKQNWSGFELVNTVPIVKNSELTVTYIDTCFPKELRMLDLRSRYFFNCKCELCSKQEDPYFSYCCPYCHGALKTVPFVQFLINNNYPPPTCLSCSKTISSVSYNNTNYIIKFFLASILFCHRKFVNADSPEHILFLTKELEMNCKAKLKDVIEGLLLNSDDFTLEDSQFNIVYRLINEIIQYNVFPVYAFPMNRIIGSLDETKETKELTILGMRLNLGLINTLLVTIPSDLSHQESQNGSMFLELAGKVLHILSVANDVNYYSIGDRRMDLGVLCLCGEFFTRQVGVKSKELIVQQYLEVYQEFSKKWPIENPEPQVSLTHYCLRQLFEFANISHLFIETTTEFRLYNAKREVIPLFYI</sequence>